<keyword evidence="3" id="KW-1185">Reference proteome</keyword>
<accession>A0ABN9UUN1</accession>
<feature type="compositionally biased region" description="Basic and acidic residues" evidence="1">
    <location>
        <begin position="71"/>
        <end position="80"/>
    </location>
</feature>
<feature type="non-terminal residue" evidence="2">
    <location>
        <position position="115"/>
    </location>
</feature>
<name>A0ABN9UUN1_9DINO</name>
<proteinExistence type="predicted"/>
<evidence type="ECO:0000256" key="1">
    <source>
        <dbReference type="SAM" id="MobiDB-lite"/>
    </source>
</evidence>
<feature type="compositionally biased region" description="Basic and acidic residues" evidence="1">
    <location>
        <begin position="42"/>
        <end position="53"/>
    </location>
</feature>
<sequence length="115" mass="12004">FPSGRASRSDAPCGMRRRGGGDEPGPAPPPEAGRGAGDGGGEEGRRARTRAETTDGGAGARGVEGAATRQDQSRARDRGGARVGNRPGSGGERHLRRTLYALPVQYDCFFCDCHH</sequence>
<feature type="region of interest" description="Disordered" evidence="1">
    <location>
        <begin position="1"/>
        <end position="95"/>
    </location>
</feature>
<gene>
    <name evidence="2" type="ORF">PCOR1329_LOCUS51305</name>
</gene>
<organism evidence="2 3">
    <name type="scientific">Prorocentrum cordatum</name>
    <dbReference type="NCBI Taxonomy" id="2364126"/>
    <lineage>
        <taxon>Eukaryota</taxon>
        <taxon>Sar</taxon>
        <taxon>Alveolata</taxon>
        <taxon>Dinophyceae</taxon>
        <taxon>Prorocentrales</taxon>
        <taxon>Prorocentraceae</taxon>
        <taxon>Prorocentrum</taxon>
    </lineage>
</organism>
<evidence type="ECO:0000313" key="2">
    <source>
        <dbReference type="EMBL" id="CAK0863047.1"/>
    </source>
</evidence>
<dbReference type="Proteomes" id="UP001189429">
    <property type="component" value="Unassembled WGS sequence"/>
</dbReference>
<feature type="non-terminal residue" evidence="2">
    <location>
        <position position="1"/>
    </location>
</feature>
<reference evidence="2" key="1">
    <citation type="submission" date="2023-10" db="EMBL/GenBank/DDBJ databases">
        <authorList>
            <person name="Chen Y."/>
            <person name="Shah S."/>
            <person name="Dougan E. K."/>
            <person name="Thang M."/>
            <person name="Chan C."/>
        </authorList>
    </citation>
    <scope>NUCLEOTIDE SEQUENCE [LARGE SCALE GENOMIC DNA]</scope>
</reference>
<protein>
    <submittedName>
        <fullName evidence="2">Uncharacterized protein</fullName>
    </submittedName>
</protein>
<dbReference type="EMBL" id="CAUYUJ010016222">
    <property type="protein sequence ID" value="CAK0863047.1"/>
    <property type="molecule type" value="Genomic_DNA"/>
</dbReference>
<evidence type="ECO:0000313" key="3">
    <source>
        <dbReference type="Proteomes" id="UP001189429"/>
    </source>
</evidence>
<comment type="caution">
    <text evidence="2">The sequence shown here is derived from an EMBL/GenBank/DDBJ whole genome shotgun (WGS) entry which is preliminary data.</text>
</comment>